<protein>
    <submittedName>
        <fullName evidence="2">AAA family ATPase</fullName>
    </submittedName>
</protein>
<keyword evidence="3" id="KW-1185">Reference proteome</keyword>
<feature type="domain" description="Aminoglycoside phosphotransferase" evidence="1">
    <location>
        <begin position="114"/>
        <end position="265"/>
    </location>
</feature>
<dbReference type="EMBL" id="JACOMF010000011">
    <property type="protein sequence ID" value="MBC4015915.1"/>
    <property type="molecule type" value="Genomic_DNA"/>
</dbReference>
<dbReference type="Pfam" id="PF01636">
    <property type="entry name" value="APH"/>
    <property type="match status" value="1"/>
</dbReference>
<dbReference type="SUPFAM" id="SSF56112">
    <property type="entry name" value="Protein kinase-like (PK-like)"/>
    <property type="match status" value="1"/>
</dbReference>
<dbReference type="Pfam" id="PF13671">
    <property type="entry name" value="AAA_33"/>
    <property type="match status" value="1"/>
</dbReference>
<proteinExistence type="predicted"/>
<dbReference type="RefSeq" id="WP_186770691.1">
    <property type="nucleotide sequence ID" value="NZ_JACOMF010000011.1"/>
</dbReference>
<evidence type="ECO:0000313" key="3">
    <source>
        <dbReference type="Proteomes" id="UP000600101"/>
    </source>
</evidence>
<dbReference type="Gene3D" id="3.40.50.300">
    <property type="entry name" value="P-loop containing nucleotide triphosphate hydrolases"/>
    <property type="match status" value="1"/>
</dbReference>
<dbReference type="InterPro" id="IPR052732">
    <property type="entry name" value="Cell-binding_unc_protein"/>
</dbReference>
<dbReference type="InterPro" id="IPR002575">
    <property type="entry name" value="Aminoglycoside_PTrfase"/>
</dbReference>
<dbReference type="AlphaFoldDB" id="A0A9X0QYH0"/>
<dbReference type="InterPro" id="IPR027417">
    <property type="entry name" value="P-loop_NTPase"/>
</dbReference>
<sequence length="492" mass="51185">MIPPAQAEAAALLQGLTGAAPIETHISAIYVGAETAFKLKKAVALGFLDFTALAERERLLRRELALNQPFAPGLYRDVASLTRAPGGGLELAGPGEVVDWVLRMAPVPPGDFLDAVAARDGLTPALLDAIADTVAAQHAVLPAAALPDPAAAMAAVLEGNRRAALAAGLPAERIEAWAATLGGALRRLASILAGRARAGRVRRCHGDLHLGNLLLWQGRVCPFDALEFDEALATIDTGYDLAFLLMDLDHRVGRAAANRVLNRYVARGGDAGLTTALPVWLSLRAIIRAHVEAARGQAAKALGYLDRAEEYLRPPPPRLIAIGGLQGTGKSRLAQALAPWIGAAPGALVLRSDEIRKRQAGLAPEQRLPPEFYAPEASAAVFAELTALAAEAVGGGHAAIADAVFQRPAERQAIAAAAGGARFDGLWLTAPLAVLRDRVAARRGDASDADVAVLEAAAARDSGPLDWRVVDAAADPIPAARECLGVCAPNPC</sequence>
<evidence type="ECO:0000313" key="2">
    <source>
        <dbReference type="EMBL" id="MBC4015915.1"/>
    </source>
</evidence>
<accession>A0A9X0QYH0</accession>
<dbReference type="Proteomes" id="UP000600101">
    <property type="component" value="Unassembled WGS sequence"/>
</dbReference>
<name>A0A9X0QYH0_9PROT</name>
<gene>
    <name evidence="2" type="ORF">H7965_11335</name>
</gene>
<dbReference type="SUPFAM" id="SSF52540">
    <property type="entry name" value="P-loop containing nucleoside triphosphate hydrolases"/>
    <property type="match status" value="1"/>
</dbReference>
<dbReference type="PANTHER" id="PTHR43883">
    <property type="entry name" value="SLR0207 PROTEIN"/>
    <property type="match status" value="1"/>
</dbReference>
<organism evidence="2 3">
    <name type="scientific">Siccirubricoccus deserti</name>
    <dbReference type="NCBI Taxonomy" id="2013562"/>
    <lineage>
        <taxon>Bacteria</taxon>
        <taxon>Pseudomonadati</taxon>
        <taxon>Pseudomonadota</taxon>
        <taxon>Alphaproteobacteria</taxon>
        <taxon>Acetobacterales</taxon>
        <taxon>Roseomonadaceae</taxon>
        <taxon>Siccirubricoccus</taxon>
    </lineage>
</organism>
<dbReference type="InterPro" id="IPR011009">
    <property type="entry name" value="Kinase-like_dom_sf"/>
</dbReference>
<evidence type="ECO:0000259" key="1">
    <source>
        <dbReference type="Pfam" id="PF01636"/>
    </source>
</evidence>
<dbReference type="Gene3D" id="3.90.1200.10">
    <property type="match status" value="1"/>
</dbReference>
<comment type="caution">
    <text evidence="2">The sequence shown here is derived from an EMBL/GenBank/DDBJ whole genome shotgun (WGS) entry which is preliminary data.</text>
</comment>
<dbReference type="PANTHER" id="PTHR43883:SF1">
    <property type="entry name" value="GLUCONOKINASE"/>
    <property type="match status" value="1"/>
</dbReference>
<reference evidence="2" key="1">
    <citation type="submission" date="2020-08" db="EMBL/GenBank/DDBJ databases">
        <authorList>
            <person name="Hu Y."/>
            <person name="Nguyen S.V."/>
            <person name="Li F."/>
            <person name="Fanning S."/>
        </authorList>
    </citation>
    <scope>NUCLEOTIDE SEQUENCE</scope>
    <source>
        <strain evidence="2">SYSU D8009</strain>
    </source>
</reference>